<proteinExistence type="predicted"/>
<evidence type="ECO:0000313" key="2">
    <source>
        <dbReference type="Proteomes" id="UP000887116"/>
    </source>
</evidence>
<gene>
    <name evidence="1" type="primary">AVEN_36380_1</name>
    <name evidence="1" type="ORF">TNCT_669431</name>
</gene>
<reference evidence="1" key="1">
    <citation type="submission" date="2020-07" db="EMBL/GenBank/DDBJ databases">
        <title>Multicomponent nature underlies the extraordinary mechanical properties of spider dragline silk.</title>
        <authorList>
            <person name="Kono N."/>
            <person name="Nakamura H."/>
            <person name="Mori M."/>
            <person name="Yoshida Y."/>
            <person name="Ohtoshi R."/>
            <person name="Malay A.D."/>
            <person name="Moran D.A.P."/>
            <person name="Tomita M."/>
            <person name="Numata K."/>
            <person name="Arakawa K."/>
        </authorList>
    </citation>
    <scope>NUCLEOTIDE SEQUENCE</scope>
</reference>
<dbReference type="EMBL" id="BMAO01035522">
    <property type="protein sequence ID" value="GFR04171.1"/>
    <property type="molecule type" value="Genomic_DNA"/>
</dbReference>
<dbReference type="Pfam" id="PF05380">
    <property type="entry name" value="Peptidase_A17"/>
    <property type="match status" value="1"/>
</dbReference>
<dbReference type="PANTHER" id="PTHR47331">
    <property type="entry name" value="PHD-TYPE DOMAIN-CONTAINING PROTEIN"/>
    <property type="match status" value="1"/>
</dbReference>
<protein>
    <submittedName>
        <fullName evidence="1">Uncharacterized protein</fullName>
    </submittedName>
</protein>
<dbReference type="PANTHER" id="PTHR47331:SF1">
    <property type="entry name" value="GAG-LIKE PROTEIN"/>
    <property type="match status" value="1"/>
</dbReference>
<dbReference type="InterPro" id="IPR008042">
    <property type="entry name" value="Retrotrans_Pao"/>
</dbReference>
<comment type="caution">
    <text evidence="1">The sequence shown here is derived from an EMBL/GenBank/DDBJ whole genome shotgun (WGS) entry which is preliminary data.</text>
</comment>
<name>A0A8X6GG34_TRICU</name>
<dbReference type="AlphaFoldDB" id="A0A8X6GG34"/>
<sequence length="275" mass="32100">MIHFRDTVQQNSDGRYEVSLPWKKDHALLPNNYELAYKRLDTTYKKLDKTRYREKYQQVFGEWVEEGVIEEVSCEEMSLQESHYLPHVQLLQAKSRITPMKKITIPLLELMGATIEAGLFDSVSQALKPEIESINSYFWTDSSTVLTWIKRQEQWSVFVNNRIVEIRRLTPPENWFHVPGNQNPADILSRGCGPRQLWKSEWWLGPTWLKKSKEDWPKSFGSVNEEEVEKEKRKIVVSASNIEFKSTITLLATRISKFSKIVKSLSMDITLSAES</sequence>
<evidence type="ECO:0000313" key="1">
    <source>
        <dbReference type="EMBL" id="GFR04171.1"/>
    </source>
</evidence>
<accession>A0A8X6GG34</accession>
<organism evidence="1 2">
    <name type="scientific">Trichonephila clavata</name>
    <name type="common">Joro spider</name>
    <name type="synonym">Nephila clavata</name>
    <dbReference type="NCBI Taxonomy" id="2740835"/>
    <lineage>
        <taxon>Eukaryota</taxon>
        <taxon>Metazoa</taxon>
        <taxon>Ecdysozoa</taxon>
        <taxon>Arthropoda</taxon>
        <taxon>Chelicerata</taxon>
        <taxon>Arachnida</taxon>
        <taxon>Araneae</taxon>
        <taxon>Araneomorphae</taxon>
        <taxon>Entelegynae</taxon>
        <taxon>Araneoidea</taxon>
        <taxon>Nephilidae</taxon>
        <taxon>Trichonephila</taxon>
    </lineage>
</organism>
<keyword evidence="2" id="KW-1185">Reference proteome</keyword>
<dbReference type="OrthoDB" id="8036689at2759"/>
<dbReference type="Proteomes" id="UP000887116">
    <property type="component" value="Unassembled WGS sequence"/>
</dbReference>